<name>A0A7J7LCE1_9MAGN</name>
<evidence type="ECO:0000313" key="2">
    <source>
        <dbReference type="EMBL" id="KAF6140258.1"/>
    </source>
</evidence>
<organism evidence="2 3">
    <name type="scientific">Kingdonia uniflora</name>
    <dbReference type="NCBI Taxonomy" id="39325"/>
    <lineage>
        <taxon>Eukaryota</taxon>
        <taxon>Viridiplantae</taxon>
        <taxon>Streptophyta</taxon>
        <taxon>Embryophyta</taxon>
        <taxon>Tracheophyta</taxon>
        <taxon>Spermatophyta</taxon>
        <taxon>Magnoliopsida</taxon>
        <taxon>Ranunculales</taxon>
        <taxon>Circaeasteraceae</taxon>
        <taxon>Kingdonia</taxon>
    </lineage>
</organism>
<reference evidence="2 3" key="1">
    <citation type="journal article" date="2020" name="IScience">
        <title>Genome Sequencing of the Endangered Kingdonia uniflora (Circaeasteraceae, Ranunculales) Reveals Potential Mechanisms of Evolutionary Specialization.</title>
        <authorList>
            <person name="Sun Y."/>
            <person name="Deng T."/>
            <person name="Zhang A."/>
            <person name="Moore M.J."/>
            <person name="Landis J.B."/>
            <person name="Lin N."/>
            <person name="Zhang H."/>
            <person name="Zhang X."/>
            <person name="Huang J."/>
            <person name="Zhang X."/>
            <person name="Sun H."/>
            <person name="Wang H."/>
        </authorList>
    </citation>
    <scope>NUCLEOTIDE SEQUENCE [LARGE SCALE GENOMIC DNA]</scope>
    <source>
        <strain evidence="2">TB1705</strain>
        <tissue evidence="2">Leaf</tissue>
    </source>
</reference>
<feature type="non-terminal residue" evidence="2">
    <location>
        <position position="1"/>
    </location>
</feature>
<keyword evidence="3" id="KW-1185">Reference proteome</keyword>
<gene>
    <name evidence="2" type="ORF">GIB67_000306</name>
</gene>
<evidence type="ECO:0000313" key="3">
    <source>
        <dbReference type="Proteomes" id="UP000541444"/>
    </source>
</evidence>
<protein>
    <submittedName>
        <fullName evidence="2">Uncharacterized protein</fullName>
    </submittedName>
</protein>
<feature type="region of interest" description="Disordered" evidence="1">
    <location>
        <begin position="209"/>
        <end position="233"/>
    </location>
</feature>
<accession>A0A7J7LCE1</accession>
<comment type="caution">
    <text evidence="2">The sequence shown here is derived from an EMBL/GenBank/DDBJ whole genome shotgun (WGS) entry which is preliminary data.</text>
</comment>
<feature type="compositionally biased region" description="Basic and acidic residues" evidence="1">
    <location>
        <begin position="212"/>
        <end position="233"/>
    </location>
</feature>
<sequence length="266" mass="29563">RNYIEAPAIGVTPTIEPPAVDAPAVGVPTIGAPTIVRYNTLPLGDIPLLGQYQFFAPEKTVKHKREEGTKIEDLTDEQLDHVPLIQLKTLIPKIPKKGLANKTSRKRQAEFPELNEFQSTAENLLQQVAPEEGLDVVKDFIVDDEVEVEREVNLEAISSEYGGDLLEEEVVGEAYQASTDQAIVVSVEEQTKEASADQATVVSVEEQTMEVAKTEDEASQTKESKKEVEQRKEEVIECKDDDDRNLLKKLDPVQVIKDMVVDQTNL</sequence>
<dbReference type="Proteomes" id="UP000541444">
    <property type="component" value="Unassembled WGS sequence"/>
</dbReference>
<dbReference type="EMBL" id="JACGCM010002394">
    <property type="protein sequence ID" value="KAF6140258.1"/>
    <property type="molecule type" value="Genomic_DNA"/>
</dbReference>
<proteinExistence type="predicted"/>
<evidence type="ECO:0000256" key="1">
    <source>
        <dbReference type="SAM" id="MobiDB-lite"/>
    </source>
</evidence>
<dbReference type="AlphaFoldDB" id="A0A7J7LCE1"/>